<gene>
    <name evidence="1" type="ORF">EOK75_05235</name>
</gene>
<dbReference type="OrthoDB" id="8215052at2"/>
<name>A0A4P8EE00_9RHOB</name>
<evidence type="ECO:0000313" key="1">
    <source>
        <dbReference type="EMBL" id="QCO55230.1"/>
    </source>
</evidence>
<dbReference type="Proteomes" id="UP000298631">
    <property type="component" value="Chromosome"/>
</dbReference>
<organism evidence="1 2">
    <name type="scientific">Pseudorhodobacter turbinis</name>
    <dbReference type="NCBI Taxonomy" id="2500533"/>
    <lineage>
        <taxon>Bacteria</taxon>
        <taxon>Pseudomonadati</taxon>
        <taxon>Pseudomonadota</taxon>
        <taxon>Alphaproteobacteria</taxon>
        <taxon>Rhodobacterales</taxon>
        <taxon>Paracoccaceae</taxon>
        <taxon>Pseudorhodobacter</taxon>
    </lineage>
</organism>
<dbReference type="KEGG" id="pseb:EOK75_05235"/>
<evidence type="ECO:0000313" key="2">
    <source>
        <dbReference type="Proteomes" id="UP000298631"/>
    </source>
</evidence>
<reference evidence="1 2" key="1">
    <citation type="submission" date="2019-05" db="EMBL/GenBank/DDBJ databases">
        <title>Pseudorhodobacter turbinis sp. nov., isolated from the gut of the Korean turban shell.</title>
        <authorList>
            <person name="Jeong Y.-S."/>
            <person name="Kang W.-R."/>
            <person name="Bae J.-W."/>
        </authorList>
    </citation>
    <scope>NUCLEOTIDE SEQUENCE [LARGE SCALE GENOMIC DNA]</scope>
    <source>
        <strain evidence="1 2">S12M18</strain>
    </source>
</reference>
<protein>
    <submittedName>
        <fullName evidence="1">Uncharacterized protein</fullName>
    </submittedName>
</protein>
<dbReference type="AlphaFoldDB" id="A0A4P8EE00"/>
<keyword evidence="2" id="KW-1185">Reference proteome</keyword>
<proteinExistence type="predicted"/>
<sequence length="107" mass="12077">MPVLIEGNGSKRRYFVMEISTAVKQNLAYFSHVREAIDGKEMAGLLHFLEGYDPASAGLIWDAVRTAPETPERKLMGWHSMRPTSRKLLEVLLEGTSVYRILGNVTR</sequence>
<accession>A0A4P8EE00</accession>
<dbReference type="EMBL" id="CP039964">
    <property type="protein sequence ID" value="QCO55230.1"/>
    <property type="molecule type" value="Genomic_DNA"/>
</dbReference>